<dbReference type="Pfam" id="PF00271">
    <property type="entry name" value="Helicase_C"/>
    <property type="match status" value="1"/>
</dbReference>
<accession>A0A4C1TLL1</accession>
<dbReference type="STRING" id="151549.A0A4C1TLL1"/>
<gene>
    <name evidence="2" type="primary">DDX52</name>
    <name evidence="2" type="ORF">EVAR_71982_1</name>
</gene>
<keyword evidence="2" id="KW-0067">ATP-binding</keyword>
<dbReference type="AlphaFoldDB" id="A0A4C1TLL1"/>
<feature type="non-terminal residue" evidence="2">
    <location>
        <position position="1"/>
    </location>
</feature>
<comment type="caution">
    <text evidence="2">The sequence shown here is derived from an EMBL/GenBank/DDBJ whole genome shotgun (WGS) entry which is preliminary data.</text>
</comment>
<dbReference type="OrthoDB" id="360161at2759"/>
<protein>
    <submittedName>
        <fullName evidence="2">Probable ATP-dependent RNA helicase DDX52</fullName>
    </submittedName>
</protein>
<reference evidence="2 3" key="1">
    <citation type="journal article" date="2019" name="Commun. Biol.">
        <title>The bagworm genome reveals a unique fibroin gene that provides high tensile strength.</title>
        <authorList>
            <person name="Kono N."/>
            <person name="Nakamura H."/>
            <person name="Ohtoshi R."/>
            <person name="Tomita M."/>
            <person name="Numata K."/>
            <person name="Arakawa K."/>
        </authorList>
    </citation>
    <scope>NUCLEOTIDE SEQUENCE [LARGE SCALE GENOMIC DNA]</scope>
</reference>
<dbReference type="InterPro" id="IPR027417">
    <property type="entry name" value="P-loop_NTPase"/>
</dbReference>
<dbReference type="InterPro" id="IPR001650">
    <property type="entry name" value="Helicase_C-like"/>
</dbReference>
<evidence type="ECO:0000259" key="1">
    <source>
        <dbReference type="Pfam" id="PF00271"/>
    </source>
</evidence>
<keyword evidence="2" id="KW-0378">Hydrolase</keyword>
<keyword evidence="2" id="KW-0347">Helicase</keyword>
<organism evidence="2 3">
    <name type="scientific">Eumeta variegata</name>
    <name type="common">Bagworm moth</name>
    <name type="synonym">Eumeta japonica</name>
    <dbReference type="NCBI Taxonomy" id="151549"/>
    <lineage>
        <taxon>Eukaryota</taxon>
        <taxon>Metazoa</taxon>
        <taxon>Ecdysozoa</taxon>
        <taxon>Arthropoda</taxon>
        <taxon>Hexapoda</taxon>
        <taxon>Insecta</taxon>
        <taxon>Pterygota</taxon>
        <taxon>Neoptera</taxon>
        <taxon>Endopterygota</taxon>
        <taxon>Lepidoptera</taxon>
        <taxon>Glossata</taxon>
        <taxon>Ditrysia</taxon>
        <taxon>Tineoidea</taxon>
        <taxon>Psychidae</taxon>
        <taxon>Oiketicinae</taxon>
        <taxon>Eumeta</taxon>
    </lineage>
</organism>
<sequence>NAATEFVEQELLFVAGSESGKLLVRGMVRTGLKPPVLVFVQSEERAQQLFEELLYDGINVDVIHADRTQQQRDNCVRNLSQKVIYEF</sequence>
<dbReference type="Gene3D" id="3.40.50.300">
    <property type="entry name" value="P-loop containing nucleotide triphosphate hydrolases"/>
    <property type="match status" value="1"/>
</dbReference>
<dbReference type="EMBL" id="BGZK01005769">
    <property type="protein sequence ID" value="GBP15393.1"/>
    <property type="molecule type" value="Genomic_DNA"/>
</dbReference>
<feature type="domain" description="Helicase C-terminal" evidence="1">
    <location>
        <begin position="30"/>
        <end position="80"/>
    </location>
</feature>
<dbReference type="SUPFAM" id="SSF52540">
    <property type="entry name" value="P-loop containing nucleoside triphosphate hydrolases"/>
    <property type="match status" value="1"/>
</dbReference>
<keyword evidence="2" id="KW-0547">Nucleotide-binding</keyword>
<dbReference type="Proteomes" id="UP000299102">
    <property type="component" value="Unassembled WGS sequence"/>
</dbReference>
<evidence type="ECO:0000313" key="2">
    <source>
        <dbReference type="EMBL" id="GBP15393.1"/>
    </source>
</evidence>
<name>A0A4C1TLL1_EUMVA</name>
<keyword evidence="3" id="KW-1185">Reference proteome</keyword>
<evidence type="ECO:0000313" key="3">
    <source>
        <dbReference type="Proteomes" id="UP000299102"/>
    </source>
</evidence>
<dbReference type="GO" id="GO:0004386">
    <property type="term" value="F:helicase activity"/>
    <property type="evidence" value="ECO:0007669"/>
    <property type="project" value="UniProtKB-KW"/>
</dbReference>
<proteinExistence type="predicted"/>